<protein>
    <recommendedName>
        <fullName evidence="2">A-kinase anchor protein 7-like phosphoesterase domain-containing protein</fullName>
    </recommendedName>
</protein>
<dbReference type="InterPro" id="IPR019510">
    <property type="entry name" value="AKAP7-like_phosphoesterase"/>
</dbReference>
<dbReference type="GO" id="GO:0005634">
    <property type="term" value="C:nucleus"/>
    <property type="evidence" value="ECO:0007669"/>
    <property type="project" value="TreeGrafter"/>
</dbReference>
<dbReference type="GO" id="GO:0006307">
    <property type="term" value="P:DNA alkylation repair"/>
    <property type="evidence" value="ECO:0007669"/>
    <property type="project" value="InterPro"/>
</dbReference>
<dbReference type="InterPro" id="IPR009210">
    <property type="entry name" value="ASCC1"/>
</dbReference>
<sequence>MKAVNPVWRPISTQSTSNEGVANDSTVSSSLQANNEVGVAEGVQVSHGSVAQNSFEVADAEKVSTASKEKIVVSVEVGASVMRFIGYKDKSLRQSIEEEMGVKLIFPLSKKEDSIVIEGDSMDAITKASEKIQAIIDKAVNSSALTFSHLISLPLAIHNELVDKLNRFQSTVLAYSDSKDADGTMDVDSSDEASEDEEKSVKPVNTPDVAANLKVDDIHNVKRDTKDIPLVSYAPKTSGLGIDKSIFIKPKRFHLTVVMLKLWNKGRVNAAKEVLQSISSELIEVLENRPLFIRLKGLDCLRGSRTKAQVLYAPVEEIGNEGRLHRACPIIELIIDAYVKAGLVLERDAKQKLKLHATVMNTTQRKGVNRRKHKRGKDSFDATPIFEQFGSEAWGDYLIREAHLSQRFLYDDNGYYHCCAAIPFPEIAEVPATSATPAESVEESIAETRNIDASVRRERDAARLGKTVVHGASNDASVPFDGRVSESEEMVTEEFEGYFDQSGGHGDTSGVVVARRGRDGRFVASDTGSTTNRRCTNKRLRQVDDDSTRCSSTKKEGLPDALLRAFRQRLDEFDSNMWMGRIARAIEGCVDCHSRVAEVLKEWDEYAG</sequence>
<dbReference type="SUPFAM" id="SSF54791">
    <property type="entry name" value="Eukaryotic type KH-domain (KH-domain type I)"/>
    <property type="match status" value="1"/>
</dbReference>
<reference evidence="3" key="2">
    <citation type="submission" date="2021-03" db="UniProtKB">
        <authorList>
            <consortium name="EnsemblPlants"/>
        </authorList>
    </citation>
    <scope>IDENTIFICATION</scope>
</reference>
<dbReference type="GO" id="GO:0006355">
    <property type="term" value="P:regulation of DNA-templated transcription"/>
    <property type="evidence" value="ECO:0007669"/>
    <property type="project" value="TreeGrafter"/>
</dbReference>
<keyword evidence="4" id="KW-1185">Reference proteome</keyword>
<feature type="compositionally biased region" description="Polar residues" evidence="1">
    <location>
        <begin position="11"/>
        <end position="27"/>
    </location>
</feature>
<dbReference type="Proteomes" id="UP000596660">
    <property type="component" value="Unplaced"/>
</dbReference>
<dbReference type="InterPro" id="IPR009097">
    <property type="entry name" value="Cyclic_Pdiesterase"/>
</dbReference>
<proteinExistence type="predicted"/>
<accession>A0A803MLQ8</accession>
<feature type="region of interest" description="Disordered" evidence="1">
    <location>
        <begin position="1"/>
        <end position="27"/>
    </location>
</feature>
<dbReference type="AlphaFoldDB" id="A0A803MLQ8"/>
<evidence type="ECO:0000256" key="1">
    <source>
        <dbReference type="SAM" id="MobiDB-lite"/>
    </source>
</evidence>
<dbReference type="EnsemblPlants" id="AUR62031870-RA">
    <property type="protein sequence ID" value="AUR62031870-RA:cds"/>
    <property type="gene ID" value="AUR62031870"/>
</dbReference>
<dbReference type="GO" id="GO:0003723">
    <property type="term" value="F:RNA binding"/>
    <property type="evidence" value="ECO:0007669"/>
    <property type="project" value="InterPro"/>
</dbReference>
<feature type="domain" description="A-kinase anchor protein 7-like phosphoesterase" evidence="2">
    <location>
        <begin position="147"/>
        <end position="424"/>
    </location>
</feature>
<evidence type="ECO:0000313" key="3">
    <source>
        <dbReference type="EnsemblPlants" id="AUR62031870-RA:cds"/>
    </source>
</evidence>
<evidence type="ECO:0000259" key="2">
    <source>
        <dbReference type="Pfam" id="PF10469"/>
    </source>
</evidence>
<dbReference type="InterPro" id="IPR036612">
    <property type="entry name" value="KH_dom_type_1_sf"/>
</dbReference>
<feature type="compositionally biased region" description="Acidic residues" evidence="1">
    <location>
        <begin position="183"/>
        <end position="198"/>
    </location>
</feature>
<dbReference type="Pfam" id="PF10469">
    <property type="entry name" value="AKAP7_NLS"/>
    <property type="match status" value="1"/>
</dbReference>
<dbReference type="Gramene" id="AUR62031870-RA">
    <property type="protein sequence ID" value="AUR62031870-RA:cds"/>
    <property type="gene ID" value="AUR62031870"/>
</dbReference>
<dbReference type="Gene3D" id="3.90.1140.10">
    <property type="entry name" value="Cyclic phosphodiesterase"/>
    <property type="match status" value="1"/>
</dbReference>
<dbReference type="PANTHER" id="PTHR13360:SF1">
    <property type="entry name" value="ACTIVATING SIGNAL COINTEGRATOR 1 COMPLEX SUBUNIT 1"/>
    <property type="match status" value="1"/>
</dbReference>
<name>A0A803MLQ8_CHEQI</name>
<reference evidence="3" key="1">
    <citation type="journal article" date="2017" name="Nature">
        <title>The genome of Chenopodium quinoa.</title>
        <authorList>
            <person name="Jarvis D.E."/>
            <person name="Ho Y.S."/>
            <person name="Lightfoot D.J."/>
            <person name="Schmoeckel S.M."/>
            <person name="Li B."/>
            <person name="Borm T.J.A."/>
            <person name="Ohyanagi H."/>
            <person name="Mineta K."/>
            <person name="Michell C.T."/>
            <person name="Saber N."/>
            <person name="Kharbatia N.M."/>
            <person name="Rupper R.R."/>
            <person name="Sharp A.R."/>
            <person name="Dally N."/>
            <person name="Boughton B.A."/>
            <person name="Woo Y.H."/>
            <person name="Gao G."/>
            <person name="Schijlen E.G.W.M."/>
            <person name="Guo X."/>
            <person name="Momin A.A."/>
            <person name="Negrao S."/>
            <person name="Al-Babili S."/>
            <person name="Gehring C."/>
            <person name="Roessner U."/>
            <person name="Jung C."/>
            <person name="Murphy K."/>
            <person name="Arold S.T."/>
            <person name="Gojobori T."/>
            <person name="van der Linden C.G."/>
            <person name="van Loo E.N."/>
            <person name="Jellen E.N."/>
            <person name="Maughan P.J."/>
            <person name="Tester M."/>
        </authorList>
    </citation>
    <scope>NUCLEOTIDE SEQUENCE [LARGE SCALE GENOMIC DNA]</scope>
    <source>
        <strain evidence="3">cv. PI 614886</strain>
    </source>
</reference>
<organism evidence="3 4">
    <name type="scientific">Chenopodium quinoa</name>
    <name type="common">Quinoa</name>
    <dbReference type="NCBI Taxonomy" id="63459"/>
    <lineage>
        <taxon>Eukaryota</taxon>
        <taxon>Viridiplantae</taxon>
        <taxon>Streptophyta</taxon>
        <taxon>Embryophyta</taxon>
        <taxon>Tracheophyta</taxon>
        <taxon>Spermatophyta</taxon>
        <taxon>Magnoliopsida</taxon>
        <taxon>eudicotyledons</taxon>
        <taxon>Gunneridae</taxon>
        <taxon>Pentapetalae</taxon>
        <taxon>Caryophyllales</taxon>
        <taxon>Chenopodiaceae</taxon>
        <taxon>Chenopodioideae</taxon>
        <taxon>Atripliceae</taxon>
        <taxon>Chenopodium</taxon>
    </lineage>
</organism>
<feature type="region of interest" description="Disordered" evidence="1">
    <location>
        <begin position="181"/>
        <end position="203"/>
    </location>
</feature>
<dbReference type="PANTHER" id="PTHR13360">
    <property type="entry name" value="ACTIVATING SIGNAL COINTEGRATOR 1 COMPLEX SUBUNIT 1"/>
    <property type="match status" value="1"/>
</dbReference>
<dbReference type="SUPFAM" id="SSF55144">
    <property type="entry name" value="LigT-like"/>
    <property type="match status" value="1"/>
</dbReference>
<evidence type="ECO:0000313" key="4">
    <source>
        <dbReference type="Proteomes" id="UP000596660"/>
    </source>
</evidence>